<accession>A0A1M6N550</accession>
<proteinExistence type="inferred from homology"/>
<keyword evidence="4 14" id="KW-0288">FMN</keyword>
<keyword evidence="9 14" id="KW-0274">FAD</keyword>
<dbReference type="PANTHER" id="PTHR22749">
    <property type="entry name" value="RIBOFLAVIN KINASE/FMN ADENYLYLTRANSFERASE"/>
    <property type="match status" value="1"/>
</dbReference>
<dbReference type="NCBIfam" id="TIGR00083">
    <property type="entry name" value="ribF"/>
    <property type="match status" value="1"/>
</dbReference>
<dbReference type="CDD" id="cd02064">
    <property type="entry name" value="FAD_synthetase_N"/>
    <property type="match status" value="1"/>
</dbReference>
<evidence type="ECO:0000256" key="1">
    <source>
        <dbReference type="ARBA" id="ARBA00004726"/>
    </source>
</evidence>
<gene>
    <name evidence="16" type="ORF">SAMN02745912_01569</name>
</gene>
<dbReference type="SUPFAM" id="SSF52374">
    <property type="entry name" value="Nucleotidylyl transferase"/>
    <property type="match status" value="1"/>
</dbReference>
<sequence length="308" mass="34817">MEVIYSLEEIDKITDKTGVSLGSFDGLHKGHQTLINTLKGKCVKENLKSVIYTFSNHPRGIINFKSSPKLIINNNQKIGLLEKIGVDYLVLVKFDEFQKNIGAKEFVEKILLEKLNMSCMVVGNDCRFGKNAEGDTSLLEKFSKKYGFALNVVAPVMIGDEVISSTSIRNQLSNGLIDKANSFLGRKYSIAGKVIKGKQFGGKQGFPTANISIDFNLCLPKPGVYVTETIINNNRYSSITNVGFNPTFNQKNYNIETHIMNFNKKIYNEEITIEFLCRIRDEIKFNNVDDLYRQVNKDIAFAKDYFNI</sequence>
<dbReference type="FunFam" id="3.40.50.620:FF:000021">
    <property type="entry name" value="Riboflavin biosynthesis protein"/>
    <property type="match status" value="1"/>
</dbReference>
<evidence type="ECO:0000256" key="9">
    <source>
        <dbReference type="ARBA" id="ARBA00022827"/>
    </source>
</evidence>
<dbReference type="SMART" id="SM00904">
    <property type="entry name" value="Flavokinase"/>
    <property type="match status" value="1"/>
</dbReference>
<dbReference type="EC" id="2.7.1.26" evidence="14"/>
<dbReference type="GO" id="GO:0008531">
    <property type="term" value="F:riboflavin kinase activity"/>
    <property type="evidence" value="ECO:0007669"/>
    <property type="project" value="UniProtKB-UniRule"/>
</dbReference>
<comment type="catalytic activity">
    <reaction evidence="12 14">
        <text>riboflavin + ATP = FMN + ADP + H(+)</text>
        <dbReference type="Rhea" id="RHEA:14357"/>
        <dbReference type="ChEBI" id="CHEBI:15378"/>
        <dbReference type="ChEBI" id="CHEBI:30616"/>
        <dbReference type="ChEBI" id="CHEBI:57986"/>
        <dbReference type="ChEBI" id="CHEBI:58210"/>
        <dbReference type="ChEBI" id="CHEBI:456216"/>
        <dbReference type="EC" id="2.7.1.26"/>
    </reaction>
</comment>
<evidence type="ECO:0000256" key="4">
    <source>
        <dbReference type="ARBA" id="ARBA00022643"/>
    </source>
</evidence>
<dbReference type="Gene3D" id="3.40.50.620">
    <property type="entry name" value="HUPs"/>
    <property type="match status" value="1"/>
</dbReference>
<comment type="pathway">
    <text evidence="2 14">Cofactor biosynthesis; FMN biosynthesis; FMN from riboflavin (ATP route): step 1/1.</text>
</comment>
<dbReference type="EC" id="2.7.7.2" evidence="14"/>
<evidence type="ECO:0000256" key="10">
    <source>
        <dbReference type="ARBA" id="ARBA00022840"/>
    </source>
</evidence>
<keyword evidence="6 14" id="KW-0548">Nucleotidyltransferase</keyword>
<dbReference type="InterPro" id="IPR014729">
    <property type="entry name" value="Rossmann-like_a/b/a_fold"/>
</dbReference>
<dbReference type="PANTHER" id="PTHR22749:SF6">
    <property type="entry name" value="RIBOFLAVIN KINASE"/>
    <property type="match status" value="1"/>
</dbReference>
<keyword evidence="17" id="KW-1185">Reference proteome</keyword>
<evidence type="ECO:0000256" key="7">
    <source>
        <dbReference type="ARBA" id="ARBA00022741"/>
    </source>
</evidence>
<evidence type="ECO:0000256" key="11">
    <source>
        <dbReference type="ARBA" id="ARBA00023268"/>
    </source>
</evidence>
<dbReference type="InterPro" id="IPR015865">
    <property type="entry name" value="Riboflavin_kinase_bac/euk"/>
</dbReference>
<dbReference type="STRING" id="1121301.SAMN02745912_01569"/>
<dbReference type="EMBL" id="FRAG01000015">
    <property type="protein sequence ID" value="SHJ90827.1"/>
    <property type="molecule type" value="Genomic_DNA"/>
</dbReference>
<evidence type="ECO:0000256" key="2">
    <source>
        <dbReference type="ARBA" id="ARBA00005201"/>
    </source>
</evidence>
<dbReference type="GO" id="GO:0003919">
    <property type="term" value="F:FMN adenylyltransferase activity"/>
    <property type="evidence" value="ECO:0007669"/>
    <property type="project" value="UniProtKB-UniRule"/>
</dbReference>
<dbReference type="OrthoDB" id="9803667at2"/>
<evidence type="ECO:0000313" key="17">
    <source>
        <dbReference type="Proteomes" id="UP000184465"/>
    </source>
</evidence>
<dbReference type="InterPro" id="IPR002606">
    <property type="entry name" value="Riboflavin_kinase_bac"/>
</dbReference>
<keyword evidence="3 14" id="KW-0285">Flavoprotein</keyword>
<dbReference type="UniPathway" id="UPA00277">
    <property type="reaction ID" value="UER00407"/>
</dbReference>
<evidence type="ECO:0000313" key="16">
    <source>
        <dbReference type="EMBL" id="SHJ90827.1"/>
    </source>
</evidence>
<evidence type="ECO:0000256" key="12">
    <source>
        <dbReference type="ARBA" id="ARBA00047880"/>
    </source>
</evidence>
<dbReference type="GO" id="GO:0005524">
    <property type="term" value="F:ATP binding"/>
    <property type="evidence" value="ECO:0007669"/>
    <property type="project" value="UniProtKB-UniRule"/>
</dbReference>
<dbReference type="SUPFAM" id="SSF82114">
    <property type="entry name" value="Riboflavin kinase-like"/>
    <property type="match status" value="1"/>
</dbReference>
<dbReference type="GO" id="GO:0009231">
    <property type="term" value="P:riboflavin biosynthetic process"/>
    <property type="evidence" value="ECO:0007669"/>
    <property type="project" value="InterPro"/>
</dbReference>
<dbReference type="Pfam" id="PF06574">
    <property type="entry name" value="FAD_syn"/>
    <property type="match status" value="1"/>
</dbReference>
<comment type="catalytic activity">
    <reaction evidence="13 14">
        <text>FMN + ATP + H(+) = FAD + diphosphate</text>
        <dbReference type="Rhea" id="RHEA:17237"/>
        <dbReference type="ChEBI" id="CHEBI:15378"/>
        <dbReference type="ChEBI" id="CHEBI:30616"/>
        <dbReference type="ChEBI" id="CHEBI:33019"/>
        <dbReference type="ChEBI" id="CHEBI:57692"/>
        <dbReference type="ChEBI" id="CHEBI:58210"/>
        <dbReference type="EC" id="2.7.7.2"/>
    </reaction>
</comment>
<evidence type="ECO:0000256" key="13">
    <source>
        <dbReference type="ARBA" id="ARBA00049494"/>
    </source>
</evidence>
<reference evidence="16 17" key="1">
    <citation type="submission" date="2016-11" db="EMBL/GenBank/DDBJ databases">
        <authorList>
            <person name="Jaros S."/>
            <person name="Januszkiewicz K."/>
            <person name="Wedrychowicz H."/>
        </authorList>
    </citation>
    <scope>NUCLEOTIDE SEQUENCE [LARGE SCALE GENOMIC DNA]</scope>
    <source>
        <strain evidence="16 17">DSM 15212</strain>
    </source>
</reference>
<dbReference type="PIRSF" id="PIRSF004491">
    <property type="entry name" value="FAD_Synth"/>
    <property type="match status" value="1"/>
</dbReference>
<dbReference type="Pfam" id="PF01687">
    <property type="entry name" value="Flavokinase"/>
    <property type="match status" value="1"/>
</dbReference>
<feature type="domain" description="Riboflavin kinase" evidence="15">
    <location>
        <begin position="183"/>
        <end position="307"/>
    </location>
</feature>
<dbReference type="GO" id="GO:0009398">
    <property type="term" value="P:FMN biosynthetic process"/>
    <property type="evidence" value="ECO:0007669"/>
    <property type="project" value="UniProtKB-UniRule"/>
</dbReference>
<dbReference type="GO" id="GO:0006747">
    <property type="term" value="P:FAD biosynthetic process"/>
    <property type="evidence" value="ECO:0007669"/>
    <property type="project" value="UniProtKB-UniRule"/>
</dbReference>
<dbReference type="RefSeq" id="WP_073148647.1">
    <property type="nucleotide sequence ID" value="NZ_FRAG01000015.1"/>
</dbReference>
<dbReference type="Gene3D" id="2.40.30.30">
    <property type="entry name" value="Riboflavin kinase-like"/>
    <property type="match status" value="1"/>
</dbReference>
<dbReference type="InterPro" id="IPR023468">
    <property type="entry name" value="Riboflavin_kinase"/>
</dbReference>
<evidence type="ECO:0000256" key="6">
    <source>
        <dbReference type="ARBA" id="ARBA00022695"/>
    </source>
</evidence>
<keyword evidence="7 14" id="KW-0547">Nucleotide-binding</keyword>
<dbReference type="NCBIfam" id="NF004162">
    <property type="entry name" value="PRK05627.1-5"/>
    <property type="match status" value="1"/>
</dbReference>
<evidence type="ECO:0000256" key="5">
    <source>
        <dbReference type="ARBA" id="ARBA00022679"/>
    </source>
</evidence>
<dbReference type="InterPro" id="IPR015864">
    <property type="entry name" value="FAD_synthase"/>
</dbReference>
<keyword evidence="10 14" id="KW-0067">ATP-binding</keyword>
<organism evidence="16 17">
    <name type="scientific">Paramaledivibacter caminithermalis (strain DSM 15212 / CIP 107654 / DViRD3)</name>
    <name type="common">Clostridium caminithermale</name>
    <dbReference type="NCBI Taxonomy" id="1121301"/>
    <lineage>
        <taxon>Bacteria</taxon>
        <taxon>Bacillati</taxon>
        <taxon>Bacillota</taxon>
        <taxon>Clostridia</taxon>
        <taxon>Peptostreptococcales</taxon>
        <taxon>Caminicellaceae</taxon>
        <taxon>Paramaledivibacter</taxon>
    </lineage>
</organism>
<dbReference type="UniPathway" id="UPA00276">
    <property type="reaction ID" value="UER00406"/>
</dbReference>
<evidence type="ECO:0000256" key="14">
    <source>
        <dbReference type="PIRNR" id="PIRNR004491"/>
    </source>
</evidence>
<keyword evidence="8 14" id="KW-0418">Kinase</keyword>
<dbReference type="AlphaFoldDB" id="A0A1M6N550"/>
<name>A0A1M6N550_PARC5</name>
<dbReference type="InterPro" id="IPR023465">
    <property type="entry name" value="Riboflavin_kinase_dom_sf"/>
</dbReference>
<protein>
    <recommendedName>
        <fullName evidence="14">Riboflavin biosynthesis protein</fullName>
    </recommendedName>
    <domain>
        <recommendedName>
            <fullName evidence="14">Riboflavin kinase</fullName>
            <ecNumber evidence="14">2.7.1.26</ecNumber>
        </recommendedName>
        <alternativeName>
            <fullName evidence="14">Flavokinase</fullName>
        </alternativeName>
    </domain>
    <domain>
        <recommendedName>
            <fullName evidence="14">FMN adenylyltransferase</fullName>
            <ecNumber evidence="14">2.7.7.2</ecNumber>
        </recommendedName>
        <alternativeName>
            <fullName evidence="14">FAD pyrophosphorylase</fullName>
        </alternativeName>
        <alternativeName>
            <fullName evidence="14">FAD synthase</fullName>
        </alternativeName>
    </domain>
</protein>
<comment type="pathway">
    <text evidence="1 14">Cofactor biosynthesis; FAD biosynthesis; FAD from FMN: step 1/1.</text>
</comment>
<evidence type="ECO:0000256" key="8">
    <source>
        <dbReference type="ARBA" id="ARBA00022777"/>
    </source>
</evidence>
<evidence type="ECO:0000259" key="15">
    <source>
        <dbReference type="SMART" id="SM00904"/>
    </source>
</evidence>
<comment type="similarity">
    <text evidence="14">Belongs to the ribF family.</text>
</comment>
<evidence type="ECO:0000256" key="3">
    <source>
        <dbReference type="ARBA" id="ARBA00022630"/>
    </source>
</evidence>
<dbReference type="Proteomes" id="UP000184465">
    <property type="component" value="Unassembled WGS sequence"/>
</dbReference>
<keyword evidence="11" id="KW-0511">Multifunctional enzyme</keyword>
<keyword evidence="5 14" id="KW-0808">Transferase</keyword>